<gene>
    <name evidence="1" type="ORF">M8818_005695</name>
</gene>
<reference evidence="1" key="1">
    <citation type="submission" date="2024-02" db="EMBL/GenBank/DDBJ databases">
        <title>Metagenome Assembled Genome of Zalaria obscura JY119.</title>
        <authorList>
            <person name="Vighnesh L."/>
            <person name="Jagadeeshwari U."/>
            <person name="Venkata Ramana C."/>
            <person name="Sasikala C."/>
        </authorList>
    </citation>
    <scope>NUCLEOTIDE SEQUENCE</scope>
    <source>
        <strain evidence="1">JY119</strain>
    </source>
</reference>
<proteinExistence type="predicted"/>
<protein>
    <submittedName>
        <fullName evidence="1">Uncharacterized protein</fullName>
    </submittedName>
</protein>
<comment type="caution">
    <text evidence="1">The sequence shown here is derived from an EMBL/GenBank/DDBJ whole genome shotgun (WGS) entry which is preliminary data.</text>
</comment>
<dbReference type="Proteomes" id="UP001320706">
    <property type="component" value="Unassembled WGS sequence"/>
</dbReference>
<evidence type="ECO:0000313" key="1">
    <source>
        <dbReference type="EMBL" id="KAK8202169.1"/>
    </source>
</evidence>
<name>A0ACC3S8Q1_9PEZI</name>
<accession>A0ACC3S8Q1</accession>
<sequence>MSDMSPPLTLIVAATAKNGIGKNGGLPWPMLKKEMAYFARVTKRVPSAIQAATPAHGSSAQLKPAQNVVVMGRRTWESIPPKFRPLPGRTNMIISAREAGTFGSANEDVVVAQSVQSGLDYLARRGEEGLAKPMGRVFVIGGAQLYKTALELPSAKHILLTRVHEEYDCDTFFPVDVESAEWGWRKRSKDELEEFIGEDLEDAVLEETVKEQTVRYEFTLYERL</sequence>
<dbReference type="EMBL" id="JAMKPW020000033">
    <property type="protein sequence ID" value="KAK8202169.1"/>
    <property type="molecule type" value="Genomic_DNA"/>
</dbReference>
<evidence type="ECO:0000313" key="2">
    <source>
        <dbReference type="Proteomes" id="UP001320706"/>
    </source>
</evidence>
<keyword evidence="2" id="KW-1185">Reference proteome</keyword>
<organism evidence="1 2">
    <name type="scientific">Zalaria obscura</name>
    <dbReference type="NCBI Taxonomy" id="2024903"/>
    <lineage>
        <taxon>Eukaryota</taxon>
        <taxon>Fungi</taxon>
        <taxon>Dikarya</taxon>
        <taxon>Ascomycota</taxon>
        <taxon>Pezizomycotina</taxon>
        <taxon>Dothideomycetes</taxon>
        <taxon>Dothideomycetidae</taxon>
        <taxon>Dothideales</taxon>
        <taxon>Zalariaceae</taxon>
        <taxon>Zalaria</taxon>
    </lineage>
</organism>